<dbReference type="PANTHER" id="PTHR11142:SF0">
    <property type="entry name" value="TRNA PSEUDOURIDINE SYNTHASE-LIKE 1"/>
    <property type="match status" value="1"/>
</dbReference>
<dbReference type="GO" id="GO:0031119">
    <property type="term" value="P:tRNA pseudouridine synthesis"/>
    <property type="evidence" value="ECO:0007669"/>
    <property type="project" value="UniProtKB-UniRule"/>
</dbReference>
<evidence type="ECO:0000256" key="2">
    <source>
        <dbReference type="ARBA" id="ARBA00022694"/>
    </source>
</evidence>
<dbReference type="PIRSF" id="PIRSF001430">
    <property type="entry name" value="tRNA_psdUrid_synth"/>
    <property type="match status" value="1"/>
</dbReference>
<dbReference type="Pfam" id="PF01416">
    <property type="entry name" value="PseudoU_synth_1"/>
    <property type="match status" value="2"/>
</dbReference>
<feature type="domain" description="Pseudouridine synthase I TruA alpha/beta" evidence="8">
    <location>
        <begin position="11"/>
        <end position="105"/>
    </location>
</feature>
<dbReference type="Gene3D" id="3.30.70.660">
    <property type="entry name" value="Pseudouridine synthase I, catalytic domain, C-terminal subdomain"/>
    <property type="match status" value="1"/>
</dbReference>
<dbReference type="Gene3D" id="3.30.70.580">
    <property type="entry name" value="Pseudouridine synthase I, catalytic domain, N-terminal subdomain"/>
    <property type="match status" value="1"/>
</dbReference>
<evidence type="ECO:0000256" key="6">
    <source>
        <dbReference type="PIRSR" id="PIRSR001430-2"/>
    </source>
</evidence>
<keyword evidence="3 4" id="KW-0413">Isomerase</keyword>
<dbReference type="InterPro" id="IPR020097">
    <property type="entry name" value="PsdUridine_synth_TruA_a/b_dom"/>
</dbReference>
<dbReference type="OrthoDB" id="9811823at2"/>
<evidence type="ECO:0000313" key="10">
    <source>
        <dbReference type="Proteomes" id="UP000054683"/>
    </source>
</evidence>
<dbReference type="EC" id="5.4.99.12" evidence="4"/>
<organism evidence="9 10">
    <name type="scientific">Caballeronia udeis</name>
    <dbReference type="NCBI Taxonomy" id="1232866"/>
    <lineage>
        <taxon>Bacteria</taxon>
        <taxon>Pseudomonadati</taxon>
        <taxon>Pseudomonadota</taxon>
        <taxon>Betaproteobacteria</taxon>
        <taxon>Burkholderiales</taxon>
        <taxon>Burkholderiaceae</taxon>
        <taxon>Caballeronia</taxon>
    </lineage>
</organism>
<feature type="active site" description="Nucleophile" evidence="4 5">
    <location>
        <position position="54"/>
    </location>
</feature>
<dbReference type="HAMAP" id="MF_00171">
    <property type="entry name" value="TruA"/>
    <property type="match status" value="1"/>
</dbReference>
<evidence type="ECO:0000259" key="8">
    <source>
        <dbReference type="Pfam" id="PF01416"/>
    </source>
</evidence>
<protein>
    <recommendedName>
        <fullName evidence="4">tRNA pseudouridine synthase A</fullName>
        <ecNumber evidence="4">5.4.99.12</ecNumber>
    </recommendedName>
    <alternativeName>
        <fullName evidence="4">tRNA pseudouridine(38-40) synthase</fullName>
    </alternativeName>
    <alternativeName>
        <fullName evidence="4">tRNA pseudouridylate synthase I</fullName>
    </alternativeName>
    <alternativeName>
        <fullName evidence="4">tRNA-uridine isomerase I</fullName>
    </alternativeName>
</protein>
<dbReference type="FunFam" id="3.30.70.580:FF:000001">
    <property type="entry name" value="tRNA pseudouridine synthase A"/>
    <property type="match status" value="1"/>
</dbReference>
<name>A0A158GSW4_9BURK</name>
<accession>A0A158GSW4</accession>
<dbReference type="PANTHER" id="PTHR11142">
    <property type="entry name" value="PSEUDOURIDYLATE SYNTHASE"/>
    <property type="match status" value="1"/>
</dbReference>
<feature type="domain" description="Pseudouridine synthase I TruA alpha/beta" evidence="8">
    <location>
        <begin position="145"/>
        <end position="247"/>
    </location>
</feature>
<dbReference type="EMBL" id="FCOK02000019">
    <property type="protein sequence ID" value="SAL35206.1"/>
    <property type="molecule type" value="Genomic_DNA"/>
</dbReference>
<dbReference type="InterPro" id="IPR001406">
    <property type="entry name" value="PsdUridine_synth_TruA"/>
</dbReference>
<dbReference type="InterPro" id="IPR020103">
    <property type="entry name" value="PsdUridine_synth_cat_dom_sf"/>
</dbReference>
<evidence type="ECO:0000256" key="3">
    <source>
        <dbReference type="ARBA" id="ARBA00023235"/>
    </source>
</evidence>
<feature type="binding site" evidence="4 6">
    <location>
        <position position="112"/>
    </location>
    <ligand>
        <name>substrate</name>
    </ligand>
</feature>
<dbReference type="GO" id="GO:0160147">
    <property type="term" value="F:tRNA pseudouridine(38-40) synthase activity"/>
    <property type="evidence" value="ECO:0007669"/>
    <property type="project" value="UniProtKB-EC"/>
</dbReference>
<comment type="subunit">
    <text evidence="4">Homodimer.</text>
</comment>
<evidence type="ECO:0000256" key="7">
    <source>
        <dbReference type="RuleBase" id="RU003792"/>
    </source>
</evidence>
<comment type="catalytic activity">
    <reaction evidence="4 7">
        <text>uridine(38/39/40) in tRNA = pseudouridine(38/39/40) in tRNA</text>
        <dbReference type="Rhea" id="RHEA:22376"/>
        <dbReference type="Rhea" id="RHEA-COMP:10085"/>
        <dbReference type="Rhea" id="RHEA-COMP:10087"/>
        <dbReference type="ChEBI" id="CHEBI:65314"/>
        <dbReference type="ChEBI" id="CHEBI:65315"/>
        <dbReference type="EC" id="5.4.99.12"/>
    </reaction>
</comment>
<evidence type="ECO:0000256" key="5">
    <source>
        <dbReference type="PIRSR" id="PIRSR001430-1"/>
    </source>
</evidence>
<dbReference type="Proteomes" id="UP000054683">
    <property type="component" value="Unassembled WGS sequence"/>
</dbReference>
<comment type="caution">
    <text evidence="4">Lacks conserved residue(s) required for the propagation of feature annotation.</text>
</comment>
<evidence type="ECO:0000256" key="4">
    <source>
        <dbReference type="HAMAP-Rule" id="MF_00171"/>
    </source>
</evidence>
<dbReference type="GO" id="GO:0003723">
    <property type="term" value="F:RNA binding"/>
    <property type="evidence" value="ECO:0007669"/>
    <property type="project" value="InterPro"/>
</dbReference>
<dbReference type="SUPFAM" id="SSF55120">
    <property type="entry name" value="Pseudouridine synthase"/>
    <property type="match status" value="1"/>
</dbReference>
<dbReference type="InterPro" id="IPR020095">
    <property type="entry name" value="PsdUridine_synth_TruA_C"/>
</dbReference>
<proteinExistence type="inferred from homology"/>
<keyword evidence="2 4" id="KW-0819">tRNA processing</keyword>
<comment type="function">
    <text evidence="4">Formation of pseudouridine at positions 38, 39 and 40 in the anticodon stem and loop of transfer RNAs.</text>
</comment>
<evidence type="ECO:0000256" key="1">
    <source>
        <dbReference type="ARBA" id="ARBA00009375"/>
    </source>
</evidence>
<dbReference type="InterPro" id="IPR020094">
    <property type="entry name" value="TruA/RsuA/RluB/E/F_N"/>
</dbReference>
<dbReference type="CDD" id="cd02570">
    <property type="entry name" value="PseudoU_synth_EcTruA"/>
    <property type="match status" value="1"/>
</dbReference>
<dbReference type="NCBIfam" id="TIGR00071">
    <property type="entry name" value="hisT_truA"/>
    <property type="match status" value="1"/>
</dbReference>
<sequence length="276" mass="31226">MPVKRIALGIQYDGSAFSGWQTQSDVPTVQDVLERALGKFTQTRVQTVVAGRTDTGVHALGQVVHFDTELERTDFAWVRGTNAFLPQSVAVQWARSMPDDFHARFGAYERTYYYALYVHPVRSPMITGHAGWCYAPLDANAMREAAACLIGKHDFTAFRSSECQAKTPVKYLHQIDIVEQGDFIHFRFRANAFLHHMVRNLMGCFVAIGRGKHPASWMAELLEARDRKRAAPTFMPDGLYLAEVGYPEDFAVPAPRLGSYPWSAVWKDNKNETRHE</sequence>
<gene>
    <name evidence="4" type="primary">truA</name>
    <name evidence="9" type="ORF">AWB69_03286</name>
</gene>
<comment type="similarity">
    <text evidence="1 4 7">Belongs to the tRNA pseudouridine synthase TruA family.</text>
</comment>
<dbReference type="AlphaFoldDB" id="A0A158GSW4"/>
<reference evidence="9 10" key="1">
    <citation type="submission" date="2016-01" db="EMBL/GenBank/DDBJ databases">
        <authorList>
            <person name="Oliw E.H."/>
        </authorList>
    </citation>
    <scope>NUCLEOTIDE SEQUENCE [LARGE SCALE GENOMIC DNA]</scope>
    <source>
        <strain evidence="9">LMG 27134</strain>
    </source>
</reference>
<evidence type="ECO:0000313" key="9">
    <source>
        <dbReference type="EMBL" id="SAL35206.1"/>
    </source>
</evidence>